<keyword evidence="3" id="KW-0853">WD repeat</keyword>
<dbReference type="InterPro" id="IPR045152">
    <property type="entry name" value="EDC4-like"/>
</dbReference>
<dbReference type="EMBL" id="CM017321">
    <property type="protein sequence ID" value="KAE7997768.1"/>
    <property type="molecule type" value="Genomic_DNA"/>
</dbReference>
<proteinExistence type="predicted"/>
<evidence type="ECO:0000259" key="5">
    <source>
        <dbReference type="Pfam" id="PF21289"/>
    </source>
</evidence>
<evidence type="ECO:0000256" key="1">
    <source>
        <dbReference type="ARBA" id="ARBA00004496"/>
    </source>
</evidence>
<dbReference type="PANTHER" id="PTHR15598:SF5">
    <property type="entry name" value="ENHANCER OF MRNA-DECAPPING PROTEIN 4"/>
    <property type="match status" value="1"/>
</dbReference>
<dbReference type="Pfam" id="PF21289">
    <property type="entry name" value="EDC4_C"/>
    <property type="match status" value="1"/>
</dbReference>
<organism evidence="6 7">
    <name type="scientific">Carpinus fangiana</name>
    <dbReference type="NCBI Taxonomy" id="176857"/>
    <lineage>
        <taxon>Eukaryota</taxon>
        <taxon>Viridiplantae</taxon>
        <taxon>Streptophyta</taxon>
        <taxon>Embryophyta</taxon>
        <taxon>Tracheophyta</taxon>
        <taxon>Spermatophyta</taxon>
        <taxon>Magnoliopsida</taxon>
        <taxon>eudicotyledons</taxon>
        <taxon>Gunneridae</taxon>
        <taxon>Pentapetalae</taxon>
        <taxon>rosids</taxon>
        <taxon>fabids</taxon>
        <taxon>Fagales</taxon>
        <taxon>Betulaceae</taxon>
        <taxon>Carpinus</taxon>
    </lineage>
</organism>
<dbReference type="InterPro" id="IPR044938">
    <property type="entry name" value="EDC4_C_sf"/>
</dbReference>
<dbReference type="Proteomes" id="UP000327013">
    <property type="component" value="Chromosome 1"/>
</dbReference>
<keyword evidence="4" id="KW-0677">Repeat</keyword>
<dbReference type="Gene3D" id="1.10.220.100">
    <property type="entry name" value="conserved c-terminal region of ge- 1"/>
    <property type="match status" value="1"/>
</dbReference>
<evidence type="ECO:0000256" key="4">
    <source>
        <dbReference type="ARBA" id="ARBA00022737"/>
    </source>
</evidence>
<dbReference type="AlphaFoldDB" id="A0A5N6QEN2"/>
<evidence type="ECO:0000313" key="7">
    <source>
        <dbReference type="Proteomes" id="UP000327013"/>
    </source>
</evidence>
<dbReference type="InterPro" id="IPR049404">
    <property type="entry name" value="EDC4_C"/>
</dbReference>
<evidence type="ECO:0000313" key="6">
    <source>
        <dbReference type="EMBL" id="KAE7997768.1"/>
    </source>
</evidence>
<feature type="domain" description="Enhancer of mRNA-decapping protein 4 C-terminal" evidence="5">
    <location>
        <begin position="35"/>
        <end position="136"/>
    </location>
</feature>
<evidence type="ECO:0000256" key="3">
    <source>
        <dbReference type="ARBA" id="ARBA00022574"/>
    </source>
</evidence>
<dbReference type="GO" id="GO:0031087">
    <property type="term" value="P:deadenylation-independent decapping of nuclear-transcribed mRNA"/>
    <property type="evidence" value="ECO:0007669"/>
    <property type="project" value="InterPro"/>
</dbReference>
<keyword evidence="2" id="KW-0963">Cytoplasm</keyword>
<sequence>MQDDLNTSQTSLPHTTQGSINVTATMVDPKFELLKLISQHKYEEAFTAAFRILDVSIVYWLCSQVDLHHILSIYPLPLSQVVLLHLLRHLTYGININMPHTFGWMISVANAIIPTDPLIAMHVQPIFNKVYAVLNQRQYLPTITDDDLSSIRSLIHVIMSKSM</sequence>
<keyword evidence="7" id="KW-1185">Reference proteome</keyword>
<dbReference type="GO" id="GO:0000932">
    <property type="term" value="C:P-body"/>
    <property type="evidence" value="ECO:0007669"/>
    <property type="project" value="TreeGrafter"/>
</dbReference>
<name>A0A5N6QEN2_9ROSI</name>
<evidence type="ECO:0000256" key="2">
    <source>
        <dbReference type="ARBA" id="ARBA00022490"/>
    </source>
</evidence>
<accession>A0A5N6QEN2</accession>
<reference evidence="6 7" key="1">
    <citation type="submission" date="2019-06" db="EMBL/GenBank/DDBJ databases">
        <title>A chromosomal-level reference genome of Carpinus fangiana (Coryloideae, Betulaceae).</title>
        <authorList>
            <person name="Yang X."/>
            <person name="Wang Z."/>
            <person name="Zhang L."/>
            <person name="Hao G."/>
            <person name="Liu J."/>
            <person name="Yang Y."/>
        </authorList>
    </citation>
    <scope>NUCLEOTIDE SEQUENCE [LARGE SCALE GENOMIC DNA]</scope>
    <source>
        <strain evidence="6">Cfa_2016G</strain>
        <tissue evidence="6">Leaf</tissue>
    </source>
</reference>
<comment type="subcellular location">
    <subcellularLocation>
        <location evidence="1">Cytoplasm</location>
    </subcellularLocation>
</comment>
<dbReference type="OrthoDB" id="21128at2759"/>
<gene>
    <name evidence="6" type="ORF">FH972_002372</name>
</gene>
<dbReference type="PANTHER" id="PTHR15598">
    <property type="entry name" value="ENHANCER OF MRNA-DECAPPING PROTEIN 4"/>
    <property type="match status" value="1"/>
</dbReference>
<protein>
    <recommendedName>
        <fullName evidence="5">Enhancer of mRNA-decapping protein 4 C-terminal domain-containing protein</fullName>
    </recommendedName>
</protein>